<keyword evidence="2" id="KW-0472">Membrane</keyword>
<feature type="transmembrane region" description="Helical" evidence="2">
    <location>
        <begin position="77"/>
        <end position="98"/>
    </location>
</feature>
<keyword evidence="2" id="KW-1133">Transmembrane helix</keyword>
<gene>
    <name evidence="3" type="ORF">Q8F55_007596</name>
</gene>
<keyword evidence="4" id="KW-1185">Reference proteome</keyword>
<accession>A0ABR3PU98</accession>
<feature type="region of interest" description="Disordered" evidence="1">
    <location>
        <begin position="114"/>
        <end position="145"/>
    </location>
</feature>
<dbReference type="GeneID" id="95988639"/>
<proteinExistence type="predicted"/>
<dbReference type="Proteomes" id="UP001565368">
    <property type="component" value="Unassembled WGS sequence"/>
</dbReference>
<protein>
    <recommendedName>
        <fullName evidence="5">Copper transporter</fullName>
    </recommendedName>
</protein>
<organism evidence="3 4">
    <name type="scientific">Vanrija albida</name>
    <dbReference type="NCBI Taxonomy" id="181172"/>
    <lineage>
        <taxon>Eukaryota</taxon>
        <taxon>Fungi</taxon>
        <taxon>Dikarya</taxon>
        <taxon>Basidiomycota</taxon>
        <taxon>Agaricomycotina</taxon>
        <taxon>Tremellomycetes</taxon>
        <taxon>Trichosporonales</taxon>
        <taxon>Trichosporonaceae</taxon>
        <taxon>Vanrija</taxon>
    </lineage>
</organism>
<evidence type="ECO:0000256" key="1">
    <source>
        <dbReference type="SAM" id="MobiDB-lite"/>
    </source>
</evidence>
<reference evidence="3 4" key="1">
    <citation type="submission" date="2023-08" db="EMBL/GenBank/DDBJ databases">
        <title>Annotated Genome Sequence of Vanrija albida AlHP1.</title>
        <authorList>
            <person name="Herzog R."/>
        </authorList>
    </citation>
    <scope>NUCLEOTIDE SEQUENCE [LARGE SCALE GENOMIC DNA]</scope>
    <source>
        <strain evidence="3 4">AlHP1</strain>
    </source>
</reference>
<evidence type="ECO:0000313" key="3">
    <source>
        <dbReference type="EMBL" id="KAL1405916.1"/>
    </source>
</evidence>
<evidence type="ECO:0000313" key="4">
    <source>
        <dbReference type="Proteomes" id="UP001565368"/>
    </source>
</evidence>
<evidence type="ECO:0000256" key="2">
    <source>
        <dbReference type="SAM" id="Phobius"/>
    </source>
</evidence>
<feature type="compositionally biased region" description="Basic residues" evidence="1">
    <location>
        <begin position="114"/>
        <end position="124"/>
    </location>
</feature>
<evidence type="ECO:0008006" key="5">
    <source>
        <dbReference type="Google" id="ProtNLM"/>
    </source>
</evidence>
<keyword evidence="2" id="KW-0812">Transmembrane</keyword>
<dbReference type="EMBL" id="JBBXJM010000006">
    <property type="protein sequence ID" value="KAL1405916.1"/>
    <property type="molecule type" value="Genomic_DNA"/>
</dbReference>
<comment type="caution">
    <text evidence="3">The sequence shown here is derived from an EMBL/GenBank/DDBJ whole genome shotgun (WGS) entry which is preliminary data.</text>
</comment>
<sequence>MAAAWEGRRVIYARGLRPGGTRYVMAKFVLGSLLAWPSPPPTPPPPPPPTDQLSNQPTLVMPAVSTTSPLLHGIRDLLVGMVAYAVMLVLLTLLVMAADHVRFKWYQLDRDTRHHHSHHQHQRLRKEFASPSSTPSSPPAELGPKPGVHFDTSVFAAAPVTTSH</sequence>
<name>A0ABR3PU98_9TREE</name>
<dbReference type="RefSeq" id="XP_069205860.1">
    <property type="nucleotide sequence ID" value="XM_069356019.1"/>
</dbReference>